<dbReference type="PANTHER" id="PTHR33567:SF3">
    <property type="entry name" value="CHROMATE ION TRANSPORTER (EUROFUNG)"/>
    <property type="match status" value="1"/>
</dbReference>
<feature type="transmembrane region" description="Helical" evidence="8">
    <location>
        <begin position="112"/>
        <end position="133"/>
    </location>
</feature>
<evidence type="ECO:0000256" key="4">
    <source>
        <dbReference type="ARBA" id="ARBA00022692"/>
    </source>
</evidence>
<keyword evidence="4 8" id="KW-0812">Transmembrane</keyword>
<evidence type="ECO:0000256" key="7">
    <source>
        <dbReference type="SAM" id="MobiDB-lite"/>
    </source>
</evidence>
<feature type="transmembrane region" description="Helical" evidence="8">
    <location>
        <begin position="309"/>
        <end position="335"/>
    </location>
</feature>
<name>A0ABX6ULH2_9BRAD</name>
<dbReference type="InterPro" id="IPR003370">
    <property type="entry name" value="Chromate_transpt"/>
</dbReference>
<feature type="transmembrane region" description="Helical" evidence="8">
    <location>
        <begin position="207"/>
        <end position="238"/>
    </location>
</feature>
<evidence type="ECO:0000256" key="1">
    <source>
        <dbReference type="ARBA" id="ARBA00004651"/>
    </source>
</evidence>
<feature type="transmembrane region" description="Helical" evidence="8">
    <location>
        <begin position="341"/>
        <end position="362"/>
    </location>
</feature>
<feature type="transmembrane region" description="Helical" evidence="8">
    <location>
        <begin position="271"/>
        <end position="293"/>
    </location>
</feature>
<evidence type="ECO:0000256" key="3">
    <source>
        <dbReference type="ARBA" id="ARBA00022475"/>
    </source>
</evidence>
<dbReference type="NCBIfam" id="TIGR00937">
    <property type="entry name" value="2A51"/>
    <property type="match status" value="1"/>
</dbReference>
<feature type="transmembrane region" description="Helical" evidence="8">
    <location>
        <begin position="398"/>
        <end position="415"/>
    </location>
</feature>
<dbReference type="PIRSF" id="PIRSF004810">
    <property type="entry name" value="ChrA"/>
    <property type="match status" value="1"/>
</dbReference>
<keyword evidence="5 8" id="KW-1133">Transmembrane helix</keyword>
<dbReference type="Pfam" id="PF02417">
    <property type="entry name" value="Chromate_transp"/>
    <property type="match status" value="2"/>
</dbReference>
<dbReference type="PANTHER" id="PTHR33567">
    <property type="entry name" value="CHROMATE ION TRANSPORTER (EUROFUNG)"/>
    <property type="match status" value="1"/>
</dbReference>
<gene>
    <name evidence="9" type="ORF">XH86_20980</name>
</gene>
<feature type="region of interest" description="Disordered" evidence="7">
    <location>
        <begin position="1"/>
        <end position="36"/>
    </location>
</feature>
<keyword evidence="6 8" id="KW-0472">Membrane</keyword>
<evidence type="ECO:0000256" key="8">
    <source>
        <dbReference type="SAM" id="Phobius"/>
    </source>
</evidence>
<feature type="transmembrane region" description="Helical" evidence="8">
    <location>
        <begin position="74"/>
        <end position="91"/>
    </location>
</feature>
<evidence type="ECO:0000256" key="2">
    <source>
        <dbReference type="ARBA" id="ARBA00005262"/>
    </source>
</evidence>
<accession>A0ABX6ULH2</accession>
<feature type="compositionally biased region" description="Basic and acidic residues" evidence="7">
    <location>
        <begin position="18"/>
        <end position="36"/>
    </location>
</feature>
<keyword evidence="3" id="KW-1003">Cell membrane</keyword>
<feature type="transmembrane region" description="Helical" evidence="8">
    <location>
        <begin position="374"/>
        <end position="392"/>
    </location>
</feature>
<evidence type="ECO:0000256" key="5">
    <source>
        <dbReference type="ARBA" id="ARBA00022989"/>
    </source>
</evidence>
<protein>
    <submittedName>
        <fullName evidence="9">Chromate transporter</fullName>
    </submittedName>
</protein>
<feature type="transmembrane region" description="Helical" evidence="8">
    <location>
        <begin position="139"/>
        <end position="163"/>
    </location>
</feature>
<keyword evidence="10" id="KW-1185">Reference proteome</keyword>
<organism evidence="9 10">
    <name type="scientific">Bradyrhizobium guangdongense</name>
    <dbReference type="NCBI Taxonomy" id="1325090"/>
    <lineage>
        <taxon>Bacteria</taxon>
        <taxon>Pseudomonadati</taxon>
        <taxon>Pseudomonadota</taxon>
        <taxon>Alphaproteobacteria</taxon>
        <taxon>Hyphomicrobiales</taxon>
        <taxon>Nitrobacteraceae</taxon>
        <taxon>Bradyrhizobium</taxon>
    </lineage>
</organism>
<sequence length="449" mass="48213">MGRRKGPALPLSRRERRRLLPGDAQRRSDRIDPDGTRRTARWHFAASILRQGGQVMTTTTTTTERGGMGEMVRYFLRLGFLGFGGPVALVGQMERELVSDKKWLTKEQMRETIAICQSLPGPLAIQVGIFIAYLRCGFWGAWAGGWAFILPNFVIVAALGALYVHLGDLKAVTGIFYGVSPAVIALILHSCYRLAKLGMEDWLQWAIAAVCLAVTVILKAEVAFLFIGAGIVGIIYYGNIKRAPVALQLAVIPAAAPGVAPAATGSTLGKLLLFFLKAGSLTFGSGLVIVPFLEQGLVQQYGWLNEREFLVAVAIGMMSPGPVVITATFVGYLVAGFWGSLISTVGIFLPSFLLVLIVAPLLARHRNNPNVQGFVKGAYAAAIGTILGACFLLGKIAIGDWLTALIGIVSLAVLFRWKISNPALIAVTAVIGLIAYPVLQPEWVLTGLK</sequence>
<feature type="transmembrane region" description="Helical" evidence="8">
    <location>
        <begin position="245"/>
        <end position="265"/>
    </location>
</feature>
<evidence type="ECO:0000256" key="6">
    <source>
        <dbReference type="ARBA" id="ARBA00023136"/>
    </source>
</evidence>
<comment type="subcellular location">
    <subcellularLocation>
        <location evidence="1">Cell membrane</location>
        <topology evidence="1">Multi-pass membrane protein</topology>
    </subcellularLocation>
</comment>
<comment type="similarity">
    <text evidence="2">Belongs to the chromate ion transporter (CHR) (TC 2.A.51) family.</text>
</comment>
<dbReference type="Proteomes" id="UP000593880">
    <property type="component" value="Chromosome"/>
</dbReference>
<dbReference type="InterPro" id="IPR014047">
    <property type="entry name" value="Chr_Tranpt_l_chain"/>
</dbReference>
<proteinExistence type="inferred from homology"/>
<evidence type="ECO:0000313" key="9">
    <source>
        <dbReference type="EMBL" id="QOZ60924.1"/>
    </source>
</evidence>
<dbReference type="EMBL" id="CP030057">
    <property type="protein sequence ID" value="QOZ60924.1"/>
    <property type="molecule type" value="Genomic_DNA"/>
</dbReference>
<evidence type="ECO:0000313" key="10">
    <source>
        <dbReference type="Proteomes" id="UP000593880"/>
    </source>
</evidence>
<feature type="transmembrane region" description="Helical" evidence="8">
    <location>
        <begin position="175"/>
        <end position="195"/>
    </location>
</feature>
<reference evidence="9 10" key="1">
    <citation type="submission" date="2018-06" db="EMBL/GenBank/DDBJ databases">
        <title>Comparative genomics of rhizobia nodulating Arachis hypogaea in China.</title>
        <authorList>
            <person name="Li Y."/>
        </authorList>
    </citation>
    <scope>NUCLEOTIDE SEQUENCE [LARGE SCALE GENOMIC DNA]</scope>
    <source>
        <strain evidence="9 10">CCBAU 51658</strain>
    </source>
</reference>
<feature type="transmembrane region" description="Helical" evidence="8">
    <location>
        <begin position="422"/>
        <end position="439"/>
    </location>
</feature>